<reference evidence="3 4" key="1">
    <citation type="submission" date="2016-03" db="EMBL/GenBank/DDBJ databases">
        <authorList>
            <person name="Ploux O."/>
        </authorList>
    </citation>
    <scope>NUCLEOTIDE SEQUENCE [LARGE SCALE GENOMIC DNA]</scope>
    <source>
        <strain evidence="3 4">UAMH 11012</strain>
    </source>
</reference>
<dbReference type="Proteomes" id="UP000184330">
    <property type="component" value="Unassembled WGS sequence"/>
</dbReference>
<gene>
    <name evidence="3" type="ORF">PAC_15085</name>
</gene>
<dbReference type="AlphaFoldDB" id="A0A1L7XJF7"/>
<keyword evidence="1" id="KW-0812">Transmembrane</keyword>
<keyword evidence="4" id="KW-1185">Reference proteome</keyword>
<feature type="signal peptide" evidence="2">
    <location>
        <begin position="1"/>
        <end position="18"/>
    </location>
</feature>
<evidence type="ECO:0000313" key="3">
    <source>
        <dbReference type="EMBL" id="CZR65185.1"/>
    </source>
</evidence>
<feature type="chain" id="PRO_5012431118" evidence="2">
    <location>
        <begin position="19"/>
        <end position="333"/>
    </location>
</feature>
<evidence type="ECO:0000313" key="4">
    <source>
        <dbReference type="Proteomes" id="UP000184330"/>
    </source>
</evidence>
<organism evidence="3 4">
    <name type="scientific">Phialocephala subalpina</name>
    <dbReference type="NCBI Taxonomy" id="576137"/>
    <lineage>
        <taxon>Eukaryota</taxon>
        <taxon>Fungi</taxon>
        <taxon>Dikarya</taxon>
        <taxon>Ascomycota</taxon>
        <taxon>Pezizomycotina</taxon>
        <taxon>Leotiomycetes</taxon>
        <taxon>Helotiales</taxon>
        <taxon>Mollisiaceae</taxon>
        <taxon>Phialocephala</taxon>
        <taxon>Phialocephala fortinii species complex</taxon>
    </lineage>
</organism>
<keyword evidence="1" id="KW-0472">Membrane</keyword>
<accession>A0A1L7XJF7</accession>
<evidence type="ECO:0000256" key="1">
    <source>
        <dbReference type="SAM" id="Phobius"/>
    </source>
</evidence>
<dbReference type="EMBL" id="FJOG01000029">
    <property type="protein sequence ID" value="CZR65185.1"/>
    <property type="molecule type" value="Genomic_DNA"/>
</dbReference>
<feature type="transmembrane region" description="Helical" evidence="1">
    <location>
        <begin position="111"/>
        <end position="136"/>
    </location>
</feature>
<keyword evidence="1" id="KW-1133">Transmembrane helix</keyword>
<keyword evidence="2" id="KW-0732">Signal</keyword>
<evidence type="ECO:0000256" key="2">
    <source>
        <dbReference type="SAM" id="SignalP"/>
    </source>
</evidence>
<name>A0A1L7XJF7_9HELO</name>
<protein>
    <submittedName>
        <fullName evidence="3">Uncharacterized protein</fullName>
    </submittedName>
</protein>
<sequence>MRTSLPLLAAVAFALTQASVEVKVMSPNLQSRSLAFQQIETPLRLTNITRWTAPSSATTRDLDIAPRGPTGVSTYLEHEKRLSNGVMAGVWGAIAAGFANSLLGSCSLGGILTFGGACAVNLGLFFFSAVAANYFAWKATRRSLDEVVWSLDPQYIPTANSSLRSTLAAAAPQDKFTAIGNITTPGNFYHLHYFRSSTSNIRGLKFTRNVTLSHALSKSKRQEQGDLADSDGSDGEVDYSAYVYWGDVDESEFEYEEEYYDTSAVEEGLATSYGDYIVNNQVTVACADTYIGGYSDNEMVSLWYWSPTPGVEYEIEPSEVQSLMDECNTLGNG</sequence>
<dbReference type="OrthoDB" id="3594199at2759"/>
<proteinExistence type="predicted"/>